<feature type="region of interest" description="Disordered" evidence="1">
    <location>
        <begin position="71"/>
        <end position="99"/>
    </location>
</feature>
<dbReference type="PhylomeDB" id="A0A0G4IEG0"/>
<sequence length="515" mass="58480">MHRLCGDGCPGLPWTRRLVDALPMLRQQHAKGESEEWVLKHNTLHLGRGKWFRNTTGILDIVESGKMPPIDEKKEKEKWRKGKKVDEPEDAAGPATERQKAEFLRKGGTRKLVLQELIETEQIDGHLYHVRAFAFVLHFPEPVIFFFQTPTVIMAGLPVSEGCRKTNSKQCKQSTGGGVSQYKRWTFDELFDKEEYPQGHRHAKQMRAAMEAAIVHAVTAVTGYFHDFFAAAGGQEASARRWGLWTFDFLIEKDTFAPKLIDLSQNQHGWGKAYKQKEGKEIQNNATTSADSEETEDEGFHELFDDWWALSHFRIWEGIFQIMGMGNSKDPTSSSLRERLSSLGVPPEVVRYESWIERAQGTNHMPVWPPDRDASSRWFSAWEAGGSILQAGTGAPVLREALEASDSFRVQWPEGSDRKMLQEKLKKRGQQQVLREWIEEKEKAGSLESLLARLDAQGGWKPKDLDQNSEATGRDTREALEGSVADEESCKEEKADEIHNKNLEEAADEFEIALS</sequence>
<proteinExistence type="predicted"/>
<evidence type="ECO:0000313" key="2">
    <source>
        <dbReference type="EMBL" id="CEM55585.1"/>
    </source>
</evidence>
<protein>
    <submittedName>
        <fullName evidence="2">Uncharacterized protein</fullName>
    </submittedName>
</protein>
<organism evidence="2">
    <name type="scientific">Chromera velia CCMP2878</name>
    <dbReference type="NCBI Taxonomy" id="1169474"/>
    <lineage>
        <taxon>Eukaryota</taxon>
        <taxon>Sar</taxon>
        <taxon>Alveolata</taxon>
        <taxon>Colpodellida</taxon>
        <taxon>Chromeraceae</taxon>
        <taxon>Chromera</taxon>
    </lineage>
</organism>
<dbReference type="VEuPathDB" id="CryptoDB:Cvel_13662"/>
<name>A0A0G4IEG0_9ALVE</name>
<accession>A0A0G4IEG0</accession>
<feature type="region of interest" description="Disordered" evidence="1">
    <location>
        <begin position="458"/>
        <end position="509"/>
    </location>
</feature>
<feature type="region of interest" description="Disordered" evidence="1">
    <location>
        <begin position="274"/>
        <end position="296"/>
    </location>
</feature>
<feature type="compositionally biased region" description="Basic and acidic residues" evidence="1">
    <location>
        <begin position="461"/>
        <end position="480"/>
    </location>
</feature>
<gene>
    <name evidence="2" type="ORF">Cvel_13662</name>
</gene>
<evidence type="ECO:0000256" key="1">
    <source>
        <dbReference type="SAM" id="MobiDB-lite"/>
    </source>
</evidence>
<dbReference type="EMBL" id="CDMZ01005891">
    <property type="protein sequence ID" value="CEM55585.1"/>
    <property type="molecule type" value="Genomic_DNA"/>
</dbReference>
<dbReference type="AlphaFoldDB" id="A0A0G4IEG0"/>
<feature type="compositionally biased region" description="Basic and acidic residues" evidence="1">
    <location>
        <begin position="491"/>
        <end position="504"/>
    </location>
</feature>
<reference evidence="2" key="1">
    <citation type="submission" date="2014-11" db="EMBL/GenBank/DDBJ databases">
        <authorList>
            <person name="Otto D Thomas"/>
            <person name="Naeem Raeece"/>
        </authorList>
    </citation>
    <scope>NUCLEOTIDE SEQUENCE</scope>
</reference>